<dbReference type="Pfam" id="PF19556">
    <property type="entry name" value="PRTRC_E"/>
    <property type="match status" value="1"/>
</dbReference>
<dbReference type="Proteomes" id="UP000092651">
    <property type="component" value="Unassembled WGS sequence"/>
</dbReference>
<feature type="compositionally biased region" description="Basic and acidic residues" evidence="2">
    <location>
        <begin position="187"/>
        <end position="196"/>
    </location>
</feature>
<feature type="region of interest" description="Disordered" evidence="2">
    <location>
        <begin position="171"/>
        <end position="196"/>
    </location>
</feature>
<evidence type="ECO:0000256" key="2">
    <source>
        <dbReference type="SAM" id="MobiDB-lite"/>
    </source>
</evidence>
<sequence>METNFFSRLAQMDINSKLMLTIAKATPTTMVVSIFIENDCCGDKAKNLIIPFNLTATAEELDEQFFRHIKKPLQKADGLLSNMENFLKQLEIAEANSAMEKQKTDKEKKENDAKKRKYDEAWLKAETLEKEGKYKEAWTALPKVSDYPENEKAIRAKQEVYERQFASNLFTVEPEQETGTEVPALEEAEHMNNEEE</sequence>
<evidence type="ECO:0000256" key="1">
    <source>
        <dbReference type="SAM" id="Coils"/>
    </source>
</evidence>
<feature type="domain" description="ParB-related ThiF-related cassette protein E" evidence="3">
    <location>
        <begin position="1"/>
        <end position="171"/>
    </location>
</feature>
<gene>
    <name evidence="4" type="ORF">BBI01_01350</name>
</gene>
<protein>
    <submittedName>
        <fullName evidence="4">Prtrc system protein e</fullName>
    </submittedName>
</protein>
<reference evidence="4 5" key="1">
    <citation type="submission" date="2016-07" db="EMBL/GenBank/DDBJ databases">
        <authorList>
            <person name="Jeong J.-J."/>
            <person name="Kim D.W."/>
            <person name="Sang M.K."/>
            <person name="Choi I.-G."/>
            <person name="Kim K.D."/>
        </authorList>
    </citation>
    <scope>NUCLEOTIDE SEQUENCE [LARGE SCALE GENOMIC DNA]</scope>
    <source>
        <strain evidence="4 5">UTM-3</strain>
    </source>
</reference>
<dbReference type="RefSeq" id="WP_065392891.1">
    <property type="nucleotide sequence ID" value="NZ_MAYH01000001.1"/>
</dbReference>
<accession>A0A1B8ZZW8</accession>
<keyword evidence="1" id="KW-0175">Coiled coil</keyword>
<dbReference type="InterPro" id="IPR022273">
    <property type="entry name" value="PRTRC_protein-E"/>
</dbReference>
<dbReference type="AlphaFoldDB" id="A0A1B8ZZW8"/>
<organism evidence="4 5">
    <name type="scientific">Chryseobacterium artocarpi</name>
    <dbReference type="NCBI Taxonomy" id="1414727"/>
    <lineage>
        <taxon>Bacteria</taxon>
        <taxon>Pseudomonadati</taxon>
        <taxon>Bacteroidota</taxon>
        <taxon>Flavobacteriia</taxon>
        <taxon>Flavobacteriales</taxon>
        <taxon>Weeksellaceae</taxon>
        <taxon>Chryseobacterium group</taxon>
        <taxon>Chryseobacterium</taxon>
    </lineage>
</organism>
<evidence type="ECO:0000313" key="5">
    <source>
        <dbReference type="Proteomes" id="UP000092651"/>
    </source>
</evidence>
<dbReference type="NCBIfam" id="TIGR03741">
    <property type="entry name" value="PRTRC_E"/>
    <property type="match status" value="1"/>
</dbReference>
<feature type="coiled-coil region" evidence="1">
    <location>
        <begin position="76"/>
        <end position="116"/>
    </location>
</feature>
<comment type="caution">
    <text evidence="4">The sequence shown here is derived from an EMBL/GenBank/DDBJ whole genome shotgun (WGS) entry which is preliminary data.</text>
</comment>
<evidence type="ECO:0000259" key="3">
    <source>
        <dbReference type="Pfam" id="PF19556"/>
    </source>
</evidence>
<keyword evidence="5" id="KW-1185">Reference proteome</keyword>
<evidence type="ECO:0000313" key="4">
    <source>
        <dbReference type="EMBL" id="OCA77137.1"/>
    </source>
</evidence>
<dbReference type="EMBL" id="MAYH01000001">
    <property type="protein sequence ID" value="OCA77137.1"/>
    <property type="molecule type" value="Genomic_DNA"/>
</dbReference>
<dbReference type="OrthoDB" id="1050181at2"/>
<proteinExistence type="predicted"/>
<name>A0A1B8ZZW8_9FLAO</name>